<keyword evidence="3" id="KW-1185">Reference proteome</keyword>
<organism evidence="2 3">
    <name type="scientific">Trichoplax adhaerens</name>
    <name type="common">Trichoplax reptans</name>
    <dbReference type="NCBI Taxonomy" id="10228"/>
    <lineage>
        <taxon>Eukaryota</taxon>
        <taxon>Metazoa</taxon>
        <taxon>Placozoa</taxon>
        <taxon>Uniplacotomia</taxon>
        <taxon>Trichoplacea</taxon>
        <taxon>Trichoplacidae</taxon>
        <taxon>Trichoplax</taxon>
    </lineage>
</organism>
<evidence type="ECO:0000256" key="1">
    <source>
        <dbReference type="SAM" id="MobiDB-lite"/>
    </source>
</evidence>
<dbReference type="RefSeq" id="XP_002116375.1">
    <property type="nucleotide sequence ID" value="XM_002116339.1"/>
</dbReference>
<sequence length="227" mass="25005">MRKSFRLRKAKSKADKLDATGDTDIKDITGSTLSLPADSPKKKKWYSSIGKSKSKKKLESPNSELPTNHETNHETNGFADDYHDLNHDVHTEIYQNEPRAGGSNAATNNGNTSPTKKTKSKFTFNSNNHHASNGQEKESNVRPRIDSTSAPLAGEDTEIGNSQNASPSPVHRNGTPGAEAPTNSFFSFLSGSPTTKEPKQNHDGSDDKEYRIGHLKMPEFFFEPLTF</sequence>
<feature type="compositionally biased region" description="Polar residues" evidence="1">
    <location>
        <begin position="181"/>
        <end position="195"/>
    </location>
</feature>
<feature type="compositionally biased region" description="Basic residues" evidence="1">
    <location>
        <begin position="1"/>
        <end position="11"/>
    </location>
</feature>
<dbReference type="InParanoid" id="B3S860"/>
<feature type="compositionally biased region" description="Basic and acidic residues" evidence="1">
    <location>
        <begin position="12"/>
        <end position="27"/>
    </location>
</feature>
<feature type="region of interest" description="Disordered" evidence="1">
    <location>
        <begin position="97"/>
        <end position="211"/>
    </location>
</feature>
<dbReference type="KEGG" id="tad:TRIADDRAFT_60418"/>
<feature type="compositionally biased region" description="Low complexity" evidence="1">
    <location>
        <begin position="100"/>
        <end position="128"/>
    </location>
</feature>
<protein>
    <submittedName>
        <fullName evidence="2">Uncharacterized protein</fullName>
    </submittedName>
</protein>
<dbReference type="HOGENOM" id="CLU_1221089_0_0_1"/>
<dbReference type="GeneID" id="6757588"/>
<dbReference type="EMBL" id="DS985255">
    <property type="protein sequence ID" value="EDV21045.1"/>
    <property type="molecule type" value="Genomic_DNA"/>
</dbReference>
<dbReference type="AlphaFoldDB" id="B3S860"/>
<feature type="compositionally biased region" description="Basic and acidic residues" evidence="1">
    <location>
        <begin position="196"/>
        <end position="211"/>
    </location>
</feature>
<gene>
    <name evidence="2" type="ORF">TRIADDRAFT_60418</name>
</gene>
<accession>B3S860</accession>
<proteinExistence type="predicted"/>
<feature type="compositionally biased region" description="Basic and acidic residues" evidence="1">
    <location>
        <begin position="135"/>
        <end position="145"/>
    </location>
</feature>
<evidence type="ECO:0000313" key="3">
    <source>
        <dbReference type="Proteomes" id="UP000009022"/>
    </source>
</evidence>
<feature type="region of interest" description="Disordered" evidence="1">
    <location>
        <begin position="1"/>
        <end position="83"/>
    </location>
</feature>
<reference evidence="2 3" key="1">
    <citation type="journal article" date="2008" name="Nature">
        <title>The Trichoplax genome and the nature of placozoans.</title>
        <authorList>
            <person name="Srivastava M."/>
            <person name="Begovic E."/>
            <person name="Chapman J."/>
            <person name="Putnam N.H."/>
            <person name="Hellsten U."/>
            <person name="Kawashima T."/>
            <person name="Kuo A."/>
            <person name="Mitros T."/>
            <person name="Salamov A."/>
            <person name="Carpenter M.L."/>
            <person name="Signorovitch A.Y."/>
            <person name="Moreno M.A."/>
            <person name="Kamm K."/>
            <person name="Grimwood J."/>
            <person name="Schmutz J."/>
            <person name="Shapiro H."/>
            <person name="Grigoriev I.V."/>
            <person name="Buss L.W."/>
            <person name="Schierwater B."/>
            <person name="Dellaporta S.L."/>
            <person name="Rokhsar D.S."/>
        </authorList>
    </citation>
    <scope>NUCLEOTIDE SEQUENCE [LARGE SCALE GENOMIC DNA]</scope>
    <source>
        <strain evidence="2 3">Grell-BS-1999</strain>
    </source>
</reference>
<dbReference type="Proteomes" id="UP000009022">
    <property type="component" value="Unassembled WGS sequence"/>
</dbReference>
<name>B3S860_TRIAD</name>
<evidence type="ECO:0000313" key="2">
    <source>
        <dbReference type="EMBL" id="EDV21045.1"/>
    </source>
</evidence>
<dbReference type="CTD" id="6757588"/>